<dbReference type="AlphaFoldDB" id="A0A9P0A385"/>
<proteinExistence type="predicted"/>
<evidence type="ECO:0000313" key="3">
    <source>
        <dbReference type="Proteomes" id="UP001152759"/>
    </source>
</evidence>
<organism evidence="2 3">
    <name type="scientific">Bemisia tabaci</name>
    <name type="common">Sweetpotato whitefly</name>
    <name type="synonym">Aleurodes tabaci</name>
    <dbReference type="NCBI Taxonomy" id="7038"/>
    <lineage>
        <taxon>Eukaryota</taxon>
        <taxon>Metazoa</taxon>
        <taxon>Ecdysozoa</taxon>
        <taxon>Arthropoda</taxon>
        <taxon>Hexapoda</taxon>
        <taxon>Insecta</taxon>
        <taxon>Pterygota</taxon>
        <taxon>Neoptera</taxon>
        <taxon>Paraneoptera</taxon>
        <taxon>Hemiptera</taxon>
        <taxon>Sternorrhyncha</taxon>
        <taxon>Aleyrodoidea</taxon>
        <taxon>Aleyrodidae</taxon>
        <taxon>Aleyrodinae</taxon>
        <taxon>Bemisia</taxon>
    </lineage>
</organism>
<feature type="region of interest" description="Disordered" evidence="1">
    <location>
        <begin position="232"/>
        <end position="293"/>
    </location>
</feature>
<dbReference type="EMBL" id="OU963863">
    <property type="protein sequence ID" value="CAH0385411.1"/>
    <property type="molecule type" value="Genomic_DNA"/>
</dbReference>
<feature type="region of interest" description="Disordered" evidence="1">
    <location>
        <begin position="82"/>
        <end position="117"/>
    </location>
</feature>
<dbReference type="Proteomes" id="UP001152759">
    <property type="component" value="Chromosome 2"/>
</dbReference>
<protein>
    <submittedName>
        <fullName evidence="2">Uncharacterized protein</fullName>
    </submittedName>
</protein>
<feature type="region of interest" description="Disordered" evidence="1">
    <location>
        <begin position="1"/>
        <end position="66"/>
    </location>
</feature>
<feature type="region of interest" description="Disordered" evidence="1">
    <location>
        <begin position="136"/>
        <end position="156"/>
    </location>
</feature>
<name>A0A9P0A385_BEMTA</name>
<gene>
    <name evidence="2" type="ORF">BEMITA_LOCUS4637</name>
</gene>
<feature type="compositionally biased region" description="Basic and acidic residues" evidence="1">
    <location>
        <begin position="263"/>
        <end position="280"/>
    </location>
</feature>
<accession>A0A9P0A385</accession>
<feature type="compositionally biased region" description="Basic and acidic residues" evidence="1">
    <location>
        <begin position="142"/>
        <end position="153"/>
    </location>
</feature>
<reference evidence="2" key="1">
    <citation type="submission" date="2021-12" db="EMBL/GenBank/DDBJ databases">
        <authorList>
            <person name="King R."/>
        </authorList>
    </citation>
    <scope>NUCLEOTIDE SEQUENCE</scope>
</reference>
<keyword evidence="3" id="KW-1185">Reference proteome</keyword>
<sequence length="320" mass="35890">MKTPAPKRQSKRVSNTENLKPTKKGRGCAPLPVNGRTALRNISNQSKNINKEASKQNYGVKKTPNYLKPTFSTLQKCTKKKIKPFDEKPACKDSSGLSVPKNESHKDNSADSSVTRVSENIFDFDEDLEGQELERTCNQAGKEPKTSEKEAKPDFASPLRIELAPVRKILPATPKPPVNKVLSILKSSLSSPLVKTPRTVEKKLPEFFKTPTPQSPVQQATSSALLVDDVLETFDRPPRRSYSRPRPLTDLSTLDEPNSDEDDKVKEQEIKVVEEKECKRNPKKRKKTTKATAQDKQFEELAAAMNSQFSQVEDFQLVVE</sequence>
<evidence type="ECO:0000256" key="1">
    <source>
        <dbReference type="SAM" id="MobiDB-lite"/>
    </source>
</evidence>
<evidence type="ECO:0000313" key="2">
    <source>
        <dbReference type="EMBL" id="CAH0385411.1"/>
    </source>
</evidence>